<reference evidence="1 2" key="2">
    <citation type="journal article" date="2016" name="Genome Announc.">
        <title>Complete Genome Sequence of Sphingopyxis terrae Strain 203-1 (NBRC 111660), a Polyethylene Glycol Degrader.</title>
        <authorList>
            <person name="Ohtsubo Y."/>
            <person name="Nonoyama S."/>
            <person name="Nagata Y."/>
            <person name="Numata M."/>
            <person name="Tsuchikane K."/>
            <person name="Hosoyama A."/>
            <person name="Yamazoe A."/>
            <person name="Tsuda M."/>
            <person name="Fujita N."/>
            <person name="Kawai F."/>
        </authorList>
    </citation>
    <scope>NUCLEOTIDE SEQUENCE [LARGE SCALE GENOMIC DNA]</scope>
    <source>
        <strain evidence="1 2">203-1</strain>
    </source>
</reference>
<evidence type="ECO:0000313" key="1">
    <source>
        <dbReference type="EMBL" id="AMU93870.1"/>
    </source>
</evidence>
<dbReference type="RefSeq" id="WP_062900942.1">
    <property type="nucleotide sequence ID" value="NZ_CP013342.1"/>
</dbReference>
<evidence type="ECO:0008006" key="3">
    <source>
        <dbReference type="Google" id="ProtNLM"/>
    </source>
</evidence>
<proteinExistence type="predicted"/>
<organism evidence="1 2">
    <name type="scientific">Sphingopyxis terrae subsp. terrae NBRC 15098</name>
    <dbReference type="NCBI Taxonomy" id="1219058"/>
    <lineage>
        <taxon>Bacteria</taxon>
        <taxon>Pseudomonadati</taxon>
        <taxon>Pseudomonadota</taxon>
        <taxon>Alphaproteobacteria</taxon>
        <taxon>Sphingomonadales</taxon>
        <taxon>Sphingomonadaceae</taxon>
        <taxon>Sphingopyxis</taxon>
    </lineage>
</organism>
<name>A0A142VVN7_9SPHN</name>
<dbReference type="Proteomes" id="UP000076234">
    <property type="component" value="Chromosome"/>
</dbReference>
<dbReference type="KEGG" id="ster:AOA14_04540"/>
<gene>
    <name evidence="1" type="ORF">AOA14_04540</name>
</gene>
<reference evidence="2" key="1">
    <citation type="submission" date="2015-11" db="EMBL/GenBank/DDBJ databases">
        <title>Complete genome sequence of a polyethylene glycol-degrading strain Sphingopyxis terrae strain 203-1 (NBRC 15098).</title>
        <authorList>
            <person name="Yoshiyuki O."/>
            <person name="Shouta N."/>
            <person name="Nagata Y."/>
            <person name="Numata M."/>
            <person name="Tsuchikane K."/>
            <person name="Hosoyama A."/>
            <person name="Yamazoe A."/>
            <person name="Tsuda M."/>
            <person name="Fujita N."/>
            <person name="Kawai F."/>
        </authorList>
    </citation>
    <scope>NUCLEOTIDE SEQUENCE [LARGE SCALE GENOMIC DNA]</scope>
    <source>
        <strain evidence="2">203-1</strain>
    </source>
</reference>
<protein>
    <recommendedName>
        <fullName evidence="3">DUF4402 domain-containing protein</fullName>
    </recommendedName>
</protein>
<accession>A0A142VVN7</accession>
<evidence type="ECO:0000313" key="2">
    <source>
        <dbReference type="Proteomes" id="UP000076234"/>
    </source>
</evidence>
<dbReference type="AlphaFoldDB" id="A0A142VVN7"/>
<dbReference type="EMBL" id="CP013342">
    <property type="protein sequence ID" value="AMU93870.1"/>
    <property type="molecule type" value="Genomic_DNA"/>
</dbReference>
<sequence length="136" mass="14679">MHRFLLAGTIAAIALGPPAADSRTAGSRVDFGEMTGGDQRRVFLQVRANIIARLTIDSINRGLLKLAKDDAAENAIRYTATLNGTAIDLRQHFETRLNLPRTIAGSSLPFDLRLGDVGARVAGTYTDLLTIEFSPL</sequence>